<evidence type="ECO:0000313" key="3">
    <source>
        <dbReference type="WBParaSite" id="jg8793"/>
    </source>
</evidence>
<dbReference type="PANTHER" id="PTHR36939">
    <property type="entry name" value="PROTEIN CBG03389"/>
    <property type="match status" value="1"/>
</dbReference>
<keyword evidence="1" id="KW-1133">Transmembrane helix</keyword>
<proteinExistence type="predicted"/>
<dbReference type="WBParaSite" id="jg8793">
    <property type="protein sequence ID" value="jg8793"/>
    <property type="gene ID" value="jg8793"/>
</dbReference>
<dbReference type="PANTHER" id="PTHR36939:SF1">
    <property type="entry name" value="UPAR_LY6 DOMAIN-CONTAINING PROTEIN"/>
    <property type="match status" value="1"/>
</dbReference>
<dbReference type="AlphaFoldDB" id="A0A915ERS3"/>
<keyword evidence="1" id="KW-0812">Transmembrane</keyword>
<protein>
    <submittedName>
        <fullName evidence="3">Uncharacterized protein</fullName>
    </submittedName>
</protein>
<name>A0A915ERS3_9BILA</name>
<sequence>MKRILISGLVSAKGKTKLVCLLAYTTTESPKQDIKCHFCASQDYLPAWAETKLMYTKDFNTSYSHSDMDLDFLAKDCSSSKHFCHNGTFCAKRTVTYDVKTEDNSSLTYTSFLKLCTSFRLDGSGTNPQSGECLVEVSHTNRSTLAGVSRNSSWCYCNDKDYCNAYSIIKINNVLISLIILMFFFFN</sequence>
<feature type="transmembrane region" description="Helical" evidence="1">
    <location>
        <begin position="165"/>
        <end position="186"/>
    </location>
</feature>
<accession>A0A915ERS3</accession>
<organism evidence="2 3">
    <name type="scientific">Ditylenchus dipsaci</name>
    <dbReference type="NCBI Taxonomy" id="166011"/>
    <lineage>
        <taxon>Eukaryota</taxon>
        <taxon>Metazoa</taxon>
        <taxon>Ecdysozoa</taxon>
        <taxon>Nematoda</taxon>
        <taxon>Chromadorea</taxon>
        <taxon>Rhabditida</taxon>
        <taxon>Tylenchina</taxon>
        <taxon>Tylenchomorpha</taxon>
        <taxon>Sphaerularioidea</taxon>
        <taxon>Anguinidae</taxon>
        <taxon>Anguininae</taxon>
        <taxon>Ditylenchus</taxon>
    </lineage>
</organism>
<evidence type="ECO:0000313" key="2">
    <source>
        <dbReference type="Proteomes" id="UP000887574"/>
    </source>
</evidence>
<dbReference type="Proteomes" id="UP000887574">
    <property type="component" value="Unplaced"/>
</dbReference>
<reference evidence="3" key="1">
    <citation type="submission" date="2022-11" db="UniProtKB">
        <authorList>
            <consortium name="WormBaseParasite"/>
        </authorList>
    </citation>
    <scope>IDENTIFICATION</scope>
</reference>
<evidence type="ECO:0000256" key="1">
    <source>
        <dbReference type="SAM" id="Phobius"/>
    </source>
</evidence>
<keyword evidence="2" id="KW-1185">Reference proteome</keyword>
<keyword evidence="1" id="KW-0472">Membrane</keyword>